<dbReference type="Pfam" id="PF13487">
    <property type="entry name" value="HD_5"/>
    <property type="match status" value="1"/>
</dbReference>
<evidence type="ECO:0000259" key="1">
    <source>
        <dbReference type="PROSITE" id="PS51832"/>
    </source>
</evidence>
<dbReference type="CDD" id="cd00077">
    <property type="entry name" value="HDc"/>
    <property type="match status" value="1"/>
</dbReference>
<gene>
    <name evidence="2" type="ORF">C4532_19555</name>
</gene>
<protein>
    <submittedName>
        <fullName evidence="2">HD-GYP domain-containing protein</fullName>
    </submittedName>
</protein>
<dbReference type="InterPro" id="IPR037522">
    <property type="entry name" value="HD_GYP_dom"/>
</dbReference>
<sequence length="328" mass="37221">MAERESAGTAPRYFLISLQSLRVNTVTNFDMYQKLSERGGKERFVLYRKRNVPFTERIRSNLIDHGTDELYIDVSDKKEYQLYLEDNLDAIITDEAVPIEEKSKIAYSCATGIVEELLENPRSGEHVKRSKAVISNLVTYLLSESRAFFNLMATTSFDYYTYTHSVNVSVFGIALAHRLGQYSKEEIKTIGSGLIVHDVGKSLIDQRILNKRGPLNKHEWAVMKEHPDNGVKLLRGSGQVGEEALVIVRDHHEKIDGSGYPRGLRGDAIHMYARIASLADIFDALTTRRPYKLAERSFPALRIMRDEMGEGLDRELFTEFVLLLGAEA</sequence>
<dbReference type="AlphaFoldDB" id="A0A419END6"/>
<dbReference type="SUPFAM" id="SSF109604">
    <property type="entry name" value="HD-domain/PDEase-like"/>
    <property type="match status" value="1"/>
</dbReference>
<evidence type="ECO:0000313" key="2">
    <source>
        <dbReference type="EMBL" id="RJP64293.1"/>
    </source>
</evidence>
<dbReference type="EMBL" id="QZKI01000142">
    <property type="protein sequence ID" value="RJP64293.1"/>
    <property type="molecule type" value="Genomic_DNA"/>
</dbReference>
<reference evidence="2 3" key="1">
    <citation type="journal article" date="2017" name="ISME J.">
        <title>Energy and carbon metabolisms in a deep terrestrial subsurface fluid microbial community.</title>
        <authorList>
            <person name="Momper L."/>
            <person name="Jungbluth S.P."/>
            <person name="Lee M.D."/>
            <person name="Amend J.P."/>
        </authorList>
    </citation>
    <scope>NUCLEOTIDE SEQUENCE [LARGE SCALE GENOMIC DNA]</scope>
    <source>
        <strain evidence="2">SURF_17</strain>
    </source>
</reference>
<organism evidence="2 3">
    <name type="scientific">Candidatus Abyssobacteria bacterium SURF_17</name>
    <dbReference type="NCBI Taxonomy" id="2093361"/>
    <lineage>
        <taxon>Bacteria</taxon>
        <taxon>Pseudomonadati</taxon>
        <taxon>Candidatus Hydrogenedentota</taxon>
        <taxon>Candidatus Abyssobacteria</taxon>
    </lineage>
</organism>
<dbReference type="PROSITE" id="PS51832">
    <property type="entry name" value="HD_GYP"/>
    <property type="match status" value="1"/>
</dbReference>
<proteinExistence type="predicted"/>
<dbReference type="InterPro" id="IPR003607">
    <property type="entry name" value="HD/PDEase_dom"/>
</dbReference>
<feature type="domain" description="HD-GYP" evidence="1">
    <location>
        <begin position="139"/>
        <end position="328"/>
    </location>
</feature>
<dbReference type="Proteomes" id="UP000285961">
    <property type="component" value="Unassembled WGS sequence"/>
</dbReference>
<dbReference type="Gene3D" id="1.10.3210.10">
    <property type="entry name" value="Hypothetical protein af1432"/>
    <property type="match status" value="1"/>
</dbReference>
<comment type="caution">
    <text evidence="2">The sequence shown here is derived from an EMBL/GenBank/DDBJ whole genome shotgun (WGS) entry which is preliminary data.</text>
</comment>
<name>A0A419END6_9BACT</name>
<dbReference type="SMART" id="SM00471">
    <property type="entry name" value="HDc"/>
    <property type="match status" value="1"/>
</dbReference>
<dbReference type="PANTHER" id="PTHR43155:SF2">
    <property type="entry name" value="CYCLIC DI-GMP PHOSPHODIESTERASE PA4108"/>
    <property type="match status" value="1"/>
</dbReference>
<evidence type="ECO:0000313" key="3">
    <source>
        <dbReference type="Proteomes" id="UP000285961"/>
    </source>
</evidence>
<dbReference type="PANTHER" id="PTHR43155">
    <property type="entry name" value="CYCLIC DI-GMP PHOSPHODIESTERASE PA4108-RELATED"/>
    <property type="match status" value="1"/>
</dbReference>
<accession>A0A419END6</accession>